<evidence type="ECO:0000313" key="2">
    <source>
        <dbReference type="Proteomes" id="UP000053157"/>
    </source>
</evidence>
<evidence type="ECO:0000313" key="1">
    <source>
        <dbReference type="EMBL" id="KTG30252.1"/>
    </source>
</evidence>
<name>A0A0W1SV21_9EURY</name>
<proteinExistence type="predicted"/>
<protein>
    <submittedName>
        <fullName evidence="1">Uncharacterized protein</fullName>
    </submittedName>
</protein>
<organism evidence="1 2">
    <name type="scientific">Haloferax profundi</name>
    <dbReference type="NCBI Taxonomy" id="1544718"/>
    <lineage>
        <taxon>Archaea</taxon>
        <taxon>Methanobacteriati</taxon>
        <taxon>Methanobacteriota</taxon>
        <taxon>Stenosarchaea group</taxon>
        <taxon>Halobacteria</taxon>
        <taxon>Halobacteriales</taxon>
        <taxon>Haloferacaceae</taxon>
        <taxon>Haloferax</taxon>
    </lineage>
</organism>
<accession>A0A0W1SV21</accession>
<reference evidence="1 2" key="1">
    <citation type="submission" date="2015-12" db="EMBL/GenBank/DDBJ databases">
        <title>Haloferax profundi sp. nov. isolated from the Discovery deep brine-seawater interface in the Red Sea.</title>
        <authorList>
            <person name="Zhang G."/>
            <person name="Stingl U."/>
            <person name="Rashid M."/>
        </authorList>
    </citation>
    <scope>NUCLEOTIDE SEQUENCE [LARGE SCALE GENOMIC DNA]</scope>
    <source>
        <strain evidence="1 2">SB29</strain>
    </source>
</reference>
<sequence>MRPFSGVVCPYIGFESGHTLWVVAFDETPTPVDSYAELWLERPDGELALYTSSEAAEYIVAYHEFDRVEEAAFAWQRADSEALEVGMDSADGTTLDLRVDLTATPRTRVADTLSSLFPDAIAQTAIGSATSTRVFNALLPAGGSKIRGRTETGVRYRVDTDRILAVDAASGTLDGLDLGDVTPSRSTRTHGDVECWGWPYALFGRLYLEYPAPGQPVVA</sequence>
<gene>
    <name evidence="1" type="ORF">AUR66_08695</name>
</gene>
<comment type="caution">
    <text evidence="1">The sequence shown here is derived from an EMBL/GenBank/DDBJ whole genome shotgun (WGS) entry which is preliminary data.</text>
</comment>
<dbReference type="AlphaFoldDB" id="A0A0W1SV21"/>
<dbReference type="EMBL" id="LOPV01000072">
    <property type="protein sequence ID" value="KTG30252.1"/>
    <property type="molecule type" value="Genomic_DNA"/>
</dbReference>
<dbReference type="Proteomes" id="UP000053157">
    <property type="component" value="Unassembled WGS sequence"/>
</dbReference>
<keyword evidence="2" id="KW-1185">Reference proteome</keyword>